<evidence type="ECO:0000313" key="2">
    <source>
        <dbReference type="Proteomes" id="UP001549104"/>
    </source>
</evidence>
<evidence type="ECO:0000313" key="1">
    <source>
        <dbReference type="EMBL" id="MET3658536.1"/>
    </source>
</evidence>
<reference evidence="1 2" key="1">
    <citation type="submission" date="2024-06" db="EMBL/GenBank/DDBJ databases">
        <title>Sorghum-associated microbial communities from plants grown in Nebraska, USA.</title>
        <authorList>
            <person name="Schachtman D."/>
        </authorList>
    </citation>
    <scope>NUCLEOTIDE SEQUENCE [LARGE SCALE GENOMIC DNA]</scope>
    <source>
        <strain evidence="1 2">1288</strain>
    </source>
</reference>
<dbReference type="EMBL" id="JBEPME010000005">
    <property type="protein sequence ID" value="MET3658536.1"/>
    <property type="molecule type" value="Genomic_DNA"/>
</dbReference>
<dbReference type="Proteomes" id="UP001549104">
    <property type="component" value="Unassembled WGS sequence"/>
</dbReference>
<protein>
    <recommendedName>
        <fullName evidence="3">Capsid protein</fullName>
    </recommendedName>
</protein>
<comment type="caution">
    <text evidence="1">The sequence shown here is derived from an EMBL/GenBank/DDBJ whole genome shotgun (WGS) entry which is preliminary data.</text>
</comment>
<gene>
    <name evidence="1" type="ORF">ABIC55_003653</name>
</gene>
<organism evidence="1 2">
    <name type="scientific">Sporosarcina psychrophila</name>
    <name type="common">Bacillus psychrophilus</name>
    <dbReference type="NCBI Taxonomy" id="1476"/>
    <lineage>
        <taxon>Bacteria</taxon>
        <taxon>Bacillati</taxon>
        <taxon>Bacillota</taxon>
        <taxon>Bacilli</taxon>
        <taxon>Bacillales</taxon>
        <taxon>Caryophanaceae</taxon>
        <taxon>Sporosarcina</taxon>
    </lineage>
</organism>
<accession>A0ABV2KBT9</accession>
<keyword evidence="2" id="KW-1185">Reference proteome</keyword>
<sequence>MALIYRAVNEVKPAHLAFGITAIVREVIRLTTKQYDFPVTYRITNTFRTADITGGLARFGVGFEVKPYAFEVIYPIANMFTVDGYAAQFKEAIGMDATANSNKVTYARVGVATAWGGDLTATVFADIGGIKASSSGNGVLYPRVGEADVRKGIN</sequence>
<evidence type="ECO:0008006" key="3">
    <source>
        <dbReference type="Google" id="ProtNLM"/>
    </source>
</evidence>
<proteinExistence type="predicted"/>
<name>A0ABV2KBT9_SPOPS</name>